<accession>A0A3P7EEW2</accession>
<feature type="region of interest" description="Disordered" evidence="1">
    <location>
        <begin position="65"/>
        <end position="95"/>
    </location>
</feature>
<evidence type="ECO:0000256" key="1">
    <source>
        <dbReference type="SAM" id="MobiDB-lite"/>
    </source>
</evidence>
<dbReference type="EMBL" id="UYWW01006862">
    <property type="protein sequence ID" value="VDM14957.1"/>
    <property type="molecule type" value="Genomic_DNA"/>
</dbReference>
<dbReference type="Proteomes" id="UP000270924">
    <property type="component" value="Unassembled WGS sequence"/>
</dbReference>
<protein>
    <submittedName>
        <fullName evidence="2">Uncharacterized protein</fullName>
    </submittedName>
</protein>
<keyword evidence="3" id="KW-1185">Reference proteome</keyword>
<sequence length="95" mass="11153">MLAERNYDIAKIIKGLLTENYFKCLRTTHAINDCKKGKFSCFHCKREKNQLNINMDKTLASSNQLNQMDSESKNEAPINEKTRRLHILQQRPLEQ</sequence>
<gene>
    <name evidence="2" type="ORF">WBA_LOCUS8343</name>
</gene>
<name>A0A3P7EEW2_WUCBA</name>
<organism evidence="2 3">
    <name type="scientific">Wuchereria bancrofti</name>
    <dbReference type="NCBI Taxonomy" id="6293"/>
    <lineage>
        <taxon>Eukaryota</taxon>
        <taxon>Metazoa</taxon>
        <taxon>Ecdysozoa</taxon>
        <taxon>Nematoda</taxon>
        <taxon>Chromadorea</taxon>
        <taxon>Rhabditida</taxon>
        <taxon>Spirurina</taxon>
        <taxon>Spiruromorpha</taxon>
        <taxon>Filarioidea</taxon>
        <taxon>Onchocercidae</taxon>
        <taxon>Wuchereria</taxon>
    </lineage>
</organism>
<evidence type="ECO:0000313" key="3">
    <source>
        <dbReference type="Proteomes" id="UP000270924"/>
    </source>
</evidence>
<proteinExistence type="predicted"/>
<evidence type="ECO:0000313" key="2">
    <source>
        <dbReference type="EMBL" id="VDM14957.1"/>
    </source>
</evidence>
<dbReference type="InParanoid" id="A0A3P7EEW2"/>
<dbReference type="AlphaFoldDB" id="A0A3P7EEW2"/>
<reference evidence="2 3" key="1">
    <citation type="submission" date="2018-11" db="EMBL/GenBank/DDBJ databases">
        <authorList>
            <consortium name="Pathogen Informatics"/>
        </authorList>
    </citation>
    <scope>NUCLEOTIDE SEQUENCE [LARGE SCALE GENOMIC DNA]</scope>
</reference>
<feature type="compositionally biased region" description="Basic and acidic residues" evidence="1">
    <location>
        <begin position="70"/>
        <end position="82"/>
    </location>
</feature>